<proteinExistence type="predicted"/>
<evidence type="ECO:0000313" key="3">
    <source>
        <dbReference type="Proteomes" id="UP000298138"/>
    </source>
</evidence>
<name>A0A4S2N5Y4_9PEZI</name>
<dbReference type="Proteomes" id="UP000298138">
    <property type="component" value="Unassembled WGS sequence"/>
</dbReference>
<feature type="compositionally biased region" description="Polar residues" evidence="1">
    <location>
        <begin position="9"/>
        <end position="19"/>
    </location>
</feature>
<organism evidence="2 3">
    <name type="scientific">Ascodesmis nigricans</name>
    <dbReference type="NCBI Taxonomy" id="341454"/>
    <lineage>
        <taxon>Eukaryota</taxon>
        <taxon>Fungi</taxon>
        <taxon>Dikarya</taxon>
        <taxon>Ascomycota</taxon>
        <taxon>Pezizomycotina</taxon>
        <taxon>Pezizomycetes</taxon>
        <taxon>Pezizales</taxon>
        <taxon>Ascodesmidaceae</taxon>
        <taxon>Ascodesmis</taxon>
    </lineage>
</organism>
<reference evidence="2 3" key="1">
    <citation type="submission" date="2019-04" db="EMBL/GenBank/DDBJ databases">
        <title>Comparative genomics and transcriptomics to analyze fruiting body development in filamentous ascomycetes.</title>
        <authorList>
            <consortium name="DOE Joint Genome Institute"/>
            <person name="Lutkenhaus R."/>
            <person name="Traeger S."/>
            <person name="Breuer J."/>
            <person name="Kuo A."/>
            <person name="Lipzen A."/>
            <person name="Pangilinan J."/>
            <person name="Dilworth D."/>
            <person name="Sandor L."/>
            <person name="Poggeler S."/>
            <person name="Barry K."/>
            <person name="Grigoriev I.V."/>
            <person name="Nowrousian M."/>
        </authorList>
    </citation>
    <scope>NUCLEOTIDE SEQUENCE [LARGE SCALE GENOMIC DNA]</scope>
    <source>
        <strain evidence="2 3">CBS 389.68</strain>
    </source>
</reference>
<feature type="non-terminal residue" evidence="2">
    <location>
        <position position="305"/>
    </location>
</feature>
<feature type="region of interest" description="Disordered" evidence="1">
    <location>
        <begin position="1"/>
        <end position="30"/>
    </location>
</feature>
<feature type="region of interest" description="Disordered" evidence="1">
    <location>
        <begin position="130"/>
        <end position="200"/>
    </location>
</feature>
<sequence>MSPPLFATLRQTPGSQNNDTSERAPAISSTPLASPVPLQCPHIAVIQCRPGDTTGECCSCARRRRYTQPSGHSVPDALGAPPRRSNNSYCLPCFDYWIEGLRSPPLARHPSPTSSLLGNISRGLMRSRSMPMSQESIVNTQEATETQATGSNSPSRPQSLRNRHNSSLTEPHHSNPHASLPANRARRTQGPRLTPAYSTNREQTIVQLQFGDLPPTFTTIRSLQRPVDLNGDSIPMYANHGQNPRTLRNLASRQASINTMPTSSHRDPPNPEMHNTIGLRNQRINRTSDSSVIDVTLERRLRGLT</sequence>
<accession>A0A4S2N5Y4</accession>
<dbReference type="EMBL" id="ML220112">
    <property type="protein sequence ID" value="TGZ84719.1"/>
    <property type="molecule type" value="Genomic_DNA"/>
</dbReference>
<keyword evidence="3" id="KW-1185">Reference proteome</keyword>
<gene>
    <name evidence="2" type="ORF">EX30DRAFT_360722</name>
</gene>
<protein>
    <submittedName>
        <fullName evidence="2">Uncharacterized protein</fullName>
    </submittedName>
</protein>
<evidence type="ECO:0000256" key="1">
    <source>
        <dbReference type="SAM" id="MobiDB-lite"/>
    </source>
</evidence>
<dbReference type="InParanoid" id="A0A4S2N5Y4"/>
<evidence type="ECO:0000313" key="2">
    <source>
        <dbReference type="EMBL" id="TGZ84719.1"/>
    </source>
</evidence>
<feature type="compositionally biased region" description="Polar residues" evidence="1">
    <location>
        <begin position="130"/>
        <end position="169"/>
    </location>
</feature>
<dbReference type="AlphaFoldDB" id="A0A4S2N5Y4"/>